<evidence type="ECO:0000313" key="2">
    <source>
        <dbReference type="Proteomes" id="UP000807306"/>
    </source>
</evidence>
<proteinExistence type="predicted"/>
<dbReference type="Proteomes" id="UP000807306">
    <property type="component" value="Unassembled WGS sequence"/>
</dbReference>
<gene>
    <name evidence="1" type="ORF">CPB83DRAFT_283059</name>
</gene>
<comment type="caution">
    <text evidence="1">The sequence shown here is derived from an EMBL/GenBank/DDBJ whole genome shotgun (WGS) entry which is preliminary data.</text>
</comment>
<reference evidence="1" key="1">
    <citation type="submission" date="2020-11" db="EMBL/GenBank/DDBJ databases">
        <authorList>
            <consortium name="DOE Joint Genome Institute"/>
            <person name="Ahrendt S."/>
            <person name="Riley R."/>
            <person name="Andreopoulos W."/>
            <person name="Labutti K."/>
            <person name="Pangilinan J."/>
            <person name="Ruiz-Duenas F.J."/>
            <person name="Barrasa J.M."/>
            <person name="Sanchez-Garcia M."/>
            <person name="Camarero S."/>
            <person name="Miyauchi S."/>
            <person name="Serrano A."/>
            <person name="Linde D."/>
            <person name="Babiker R."/>
            <person name="Drula E."/>
            <person name="Ayuso-Fernandez I."/>
            <person name="Pacheco R."/>
            <person name="Padilla G."/>
            <person name="Ferreira P."/>
            <person name="Barriuso J."/>
            <person name="Kellner H."/>
            <person name="Castanera R."/>
            <person name="Alfaro M."/>
            <person name="Ramirez L."/>
            <person name="Pisabarro A.G."/>
            <person name="Kuo A."/>
            <person name="Tritt A."/>
            <person name="Lipzen A."/>
            <person name="He G."/>
            <person name="Yan M."/>
            <person name="Ng V."/>
            <person name="Cullen D."/>
            <person name="Martin F."/>
            <person name="Rosso M.-N."/>
            <person name="Henrissat B."/>
            <person name="Hibbett D."/>
            <person name="Martinez A.T."/>
            <person name="Grigoriev I.V."/>
        </authorList>
    </citation>
    <scope>NUCLEOTIDE SEQUENCE</scope>
    <source>
        <strain evidence="1">CBS 506.95</strain>
    </source>
</reference>
<sequence length="429" mass="47645">MNQYPALSSIPLELFAAIIDALGDTKTSDNCKSLMACSLVCHYFLPLCQRHIFRTVVVNQNQRSDIFTPTASSLSFAQVISKSPILATYIKKLVYCITASDLNHALADKVAAALQQIDSLQSLVLNCYVLQGPSSDDEELNGRRPIAEFERRLVWDELPLRPSFRRLLQLPTTRGLTVANKIVGFSLQDLGPAVKSLSLGKATSDLSLDGFDYAGPPPAITELLVYDIQTAETLVVGKRSDGHPLLFFTDVKKFAFVWCQSSRSVELCRKLVSKMETLRNFDTLVFSNFSLKGLAEGLAPANIAKTLKHLAVSLYILGSEGETPFKALSEELKEMKGNNVLLTIAITITIPDNCTCATGQVWNRFDEILTSSGSWPCLKKVRIEFRISRKWRQLGDFDRDLANLTSTHMRKLTSSSSVDLKLKCTDRHD</sequence>
<keyword evidence="2" id="KW-1185">Reference proteome</keyword>
<accession>A0A9P6JQD5</accession>
<dbReference type="OrthoDB" id="2745898at2759"/>
<evidence type="ECO:0000313" key="1">
    <source>
        <dbReference type="EMBL" id="KAF9529081.1"/>
    </source>
</evidence>
<protein>
    <submittedName>
        <fullName evidence="1">Uncharacterized protein</fullName>
    </submittedName>
</protein>
<organism evidence="1 2">
    <name type="scientific">Crepidotus variabilis</name>
    <dbReference type="NCBI Taxonomy" id="179855"/>
    <lineage>
        <taxon>Eukaryota</taxon>
        <taxon>Fungi</taxon>
        <taxon>Dikarya</taxon>
        <taxon>Basidiomycota</taxon>
        <taxon>Agaricomycotina</taxon>
        <taxon>Agaricomycetes</taxon>
        <taxon>Agaricomycetidae</taxon>
        <taxon>Agaricales</taxon>
        <taxon>Agaricineae</taxon>
        <taxon>Crepidotaceae</taxon>
        <taxon>Crepidotus</taxon>
    </lineage>
</organism>
<name>A0A9P6JQD5_9AGAR</name>
<dbReference type="AlphaFoldDB" id="A0A9P6JQD5"/>
<dbReference type="EMBL" id="MU157848">
    <property type="protein sequence ID" value="KAF9529081.1"/>
    <property type="molecule type" value="Genomic_DNA"/>
</dbReference>